<evidence type="ECO:0000313" key="4">
    <source>
        <dbReference type="EMBL" id="SCE63684.1"/>
    </source>
</evidence>
<dbReference type="Pfam" id="PF13385">
    <property type="entry name" value="Laminin_G_3"/>
    <property type="match status" value="3"/>
</dbReference>
<dbReference type="Gene3D" id="2.60.120.200">
    <property type="match status" value="4"/>
</dbReference>
<keyword evidence="5" id="KW-1185">Reference proteome</keyword>
<reference evidence="5" key="1">
    <citation type="submission" date="2016-06" db="EMBL/GenBank/DDBJ databases">
        <authorList>
            <person name="Varghese N."/>
            <person name="Submissions Spin"/>
        </authorList>
    </citation>
    <scope>NUCLEOTIDE SEQUENCE [LARGE SCALE GENOMIC DNA]</scope>
    <source>
        <strain evidence="5">DSM 44100</strain>
    </source>
</reference>
<keyword evidence="1" id="KW-0732">Signal</keyword>
<accession>A0A1C4TWA5</accession>
<evidence type="ECO:0000256" key="2">
    <source>
        <dbReference type="ARBA" id="ARBA00023157"/>
    </source>
</evidence>
<dbReference type="Proteomes" id="UP000198797">
    <property type="component" value="Unassembled WGS sequence"/>
</dbReference>
<evidence type="ECO:0000313" key="5">
    <source>
        <dbReference type="Proteomes" id="UP000198797"/>
    </source>
</evidence>
<dbReference type="InterPro" id="IPR013320">
    <property type="entry name" value="ConA-like_dom_sf"/>
</dbReference>
<evidence type="ECO:0000259" key="3">
    <source>
        <dbReference type="SMART" id="SM00560"/>
    </source>
</evidence>
<organism evidence="4 5">
    <name type="scientific">Micromonospora matsumotoense</name>
    <dbReference type="NCBI Taxonomy" id="121616"/>
    <lineage>
        <taxon>Bacteria</taxon>
        <taxon>Bacillati</taxon>
        <taxon>Actinomycetota</taxon>
        <taxon>Actinomycetes</taxon>
        <taxon>Micromonosporales</taxon>
        <taxon>Micromonosporaceae</taxon>
        <taxon>Micromonospora</taxon>
    </lineage>
</organism>
<dbReference type="STRING" id="121616.GA0070216_10124"/>
<dbReference type="EMBL" id="FMCU01000001">
    <property type="protein sequence ID" value="SCE63684.1"/>
    <property type="molecule type" value="Genomic_DNA"/>
</dbReference>
<protein>
    <submittedName>
        <fullName evidence="4">Concanavalin A-like lectin/glucanases superfamily protein</fullName>
    </submittedName>
</protein>
<dbReference type="SUPFAM" id="SSF49899">
    <property type="entry name" value="Concanavalin A-like lectins/glucanases"/>
    <property type="match status" value="4"/>
</dbReference>
<feature type="domain" description="LamG-like jellyroll fold" evidence="3">
    <location>
        <begin position="352"/>
        <end position="488"/>
    </location>
</feature>
<dbReference type="GO" id="GO:0030246">
    <property type="term" value="F:carbohydrate binding"/>
    <property type="evidence" value="ECO:0007669"/>
    <property type="project" value="UniProtKB-KW"/>
</dbReference>
<proteinExistence type="predicted"/>
<name>A0A1C4TWA5_9ACTN</name>
<keyword evidence="4" id="KW-0430">Lectin</keyword>
<sequence length="2318" mass="247583">MPNKNLVRVYSDRNYVFTTTVRHQGATVAFAMDDSGRIYYNVLNLDLGNRERGEIDSSYWNDNPPLLTFPSEITEVGFGGGETVGVPAVKLGGRAEVAVGTQVQPDLDPFLSTTARLGVQAPLQVVSDGRYLLLFRQSVDESHPDALFRLTSGGASGDGSRTDYAQAVGAKVPVVSRTVLCDRFVQVGATVKPVLEVRYRRSRSATSPASSGDTLGTRDLDGNPFYEPTRQLSFVRNVTDGKFTVMLLPTQVDGVSRWQLFAVNSVTGRIDAFNVERADDGLFNLAGTQFYTSPDPRYAASVLEREPGSDPFTKRPLVPVPLSTDRAGTALRLDGQDDHVDLGITLGPRLRDAYTVEAWINPAVAGGVIAAAGDGAQAGSFTLRMNAARGLVLTHPGTGNTLTSPDALLPIGRYTHVAAVFGGGTPAKGRLYVDGVEVASATMSFTSASSSAGVATYIGARRSGTSAADFFRGDIDEVRIWSQTRTAADLARDFRRRLAGVEPGLLAYYRFDDGAGASIADHTDNGFDGAVRGAAAWVTSGAPVGDSPGLSRETFSFAGRSLAAGVAAVLYFQQEETVAGYAGQPSPTKRQARILLACPTVDDAAPTGDPLLATLDLALAVDGRLARLPRSVALSTIGRPDPTRDMDVLSVAQDAVTATQAKLIMDQSVLDQADQAVRQYLPGYQYWSNRYGSFVNSNYCYDEGHWISPLDRTPRANELLGALNSAASPYNAAVRSAEDARAQLARDQVLLVDRQAVLSALSGGLQGSDDVTLAMPTVAVDTTGLSVFGAVLAFAWSQHTPVLLDSATGEVVLYFRGVDGQFFSVYYDVTASRAAKQITLPAGRLQLTSRDTGVDLPELGFTVSAGPDATRCTVVVTRTANTTTQTETFNAVPRRADQFAAVLNGTPSGDLLGTVASVQASTVTLAAPLATALAAGVRVSVLGALYQLRDAAPAAASTLTLTTTPATVAAGTQVRAVLYDYASATASRPGARLDQGSLIVAVDAGTATDAVPNGTAADVVAGRGNRWRGHAPGRAFAFDGAKRLSLPAAQRPRATMVGDLTLEAWASPGFAGPQSRVVHANLPGAASIRYTLGVSGTPYLSALECNGSNDYLDCGTGINLTGTSFTVEFWAKRLANGRDDFIVGLGTTGATDQYLHIGFRSNNLFSMDFFSDGVNAPSSSSDLNWHHWACVYDREGTNRNQIIYRDGVEVARRTANAHFTGTGKLLLGRIANSAWDYKAYAQFDEVRIWGRARSADEVRADKDRRLTGREAGLLGYWNFPGRRTTDLTGRGNNATIAGNPKVVGSNFPGYRILAGVGDQLVRSRDAYPAGQWGHLAAVFDQDWALRFDGTAWLDAGRADALNVVNDLTIEVSLRLDALGNTQGLACKGGLADGAGGTVPYLFYVQPDGALAFTYENRASVQPGVAVSTTRLQAGVFTRVAVTRKPNPNDWNTTDIRFYVNGVAAGTTTLTGPAPTGNDGALEIGRYRSGQTGYGLRGVLSEVRLWNVAREAAKIGVAVTESTPGLVAQWAFPEDSGNTTADITGSYTGRLHSVSWVKTPDPGGNRFRLYQNGEATPADPVAATDTAVTAGYGPEQFTIGGCTNTDDSLRDAFAGTLDEIRVWQTARTGEQILDNAFTRLRGESEDLVCYYPFDATSTVAGAPVLDAGPRGNNLGTTAGREPAIVLSTAPVSTDTAEVRSALTGIRTTFHEMIGAAPAVAEYADAQRVPYRGVQGVMKRCYTYQQDGRWHLITGYKVGNLVSQWVGQAQFDPQLVGYIEGAPPVPSENLVKRPGTDDYVDAATVSFVQAEEVTNTLSSSRETSMDVSAKMKFSWEVSSEKMMILAPLGVGEAVPAFKLAKEGNLEFGLDFSNGWTSDAEVSEGHNTTRTSTVALSGAWEIPDRPLNPAVGQRWIPANTGYALVQSDTADIFALRLEHTGALVAYRMMPNPDIPRDWNIIEFQINPLYTKQGTLDGLVGYGLSGPFADPTHYPTAGDGAEYSYFKPREAYALKRRVERQAQQLQSYYDSVSTETHAPDRTAEKIKEITSRSSARRNLANTYIWTAGGGFFAESTETTDAVTETTGGSYSIKGTVGGGGMFELKGGMGGAKIGFEASIAAGSSVTRTRAKTATKTFGLDIECTGGRDLQRYTNGETPVYDSVTKQPVTAPGRVDAYRFMTFYLDVTKDNFEDFFGKVVDPIWLATSPQAAALRQANQAEQKPPCWRVFHRVTFVSRLLDPAASSSTAPASLAKALQREGFSSIYNLIQTLEPDIKNDPANLTNLTSLTAATTTVLTQKLYRLTPYTQEIIVHVARYLGIDR</sequence>
<feature type="domain" description="LamG-like jellyroll fold" evidence="3">
    <location>
        <begin position="1365"/>
        <end position="1512"/>
    </location>
</feature>
<dbReference type="InterPro" id="IPR006558">
    <property type="entry name" value="LamG-like"/>
</dbReference>
<feature type="domain" description="LamG-like jellyroll fold" evidence="3">
    <location>
        <begin position="1123"/>
        <end position="1256"/>
    </location>
</feature>
<dbReference type="SMART" id="SM00560">
    <property type="entry name" value="LamGL"/>
    <property type="match status" value="3"/>
</dbReference>
<gene>
    <name evidence="4" type="ORF">GA0070216_10124</name>
</gene>
<evidence type="ECO:0000256" key="1">
    <source>
        <dbReference type="ARBA" id="ARBA00022729"/>
    </source>
</evidence>
<keyword evidence="2" id="KW-1015">Disulfide bond</keyword>